<organism evidence="2 3">
    <name type="scientific">Ectocarpus siliculosus</name>
    <name type="common">Brown alga</name>
    <name type="synonym">Conferva siliculosa</name>
    <dbReference type="NCBI Taxonomy" id="2880"/>
    <lineage>
        <taxon>Eukaryota</taxon>
        <taxon>Sar</taxon>
        <taxon>Stramenopiles</taxon>
        <taxon>Ochrophyta</taxon>
        <taxon>PX clade</taxon>
        <taxon>Phaeophyceae</taxon>
        <taxon>Ectocarpales</taxon>
        <taxon>Ectocarpaceae</taxon>
        <taxon>Ectocarpus</taxon>
    </lineage>
</organism>
<proteinExistence type="predicted"/>
<accession>D7FTZ1</accession>
<reference evidence="2 3" key="1">
    <citation type="journal article" date="2010" name="Nature">
        <title>The Ectocarpus genome and the independent evolution of multicellularity in brown algae.</title>
        <authorList>
            <person name="Cock J.M."/>
            <person name="Sterck L."/>
            <person name="Rouze P."/>
            <person name="Scornet D."/>
            <person name="Allen A.E."/>
            <person name="Amoutzias G."/>
            <person name="Anthouard V."/>
            <person name="Artiguenave F."/>
            <person name="Aury J.M."/>
            <person name="Badger J.H."/>
            <person name="Beszteri B."/>
            <person name="Billiau K."/>
            <person name="Bonnet E."/>
            <person name="Bothwell J.H."/>
            <person name="Bowler C."/>
            <person name="Boyen C."/>
            <person name="Brownlee C."/>
            <person name="Carrano C.J."/>
            <person name="Charrier B."/>
            <person name="Cho G.Y."/>
            <person name="Coelho S.M."/>
            <person name="Collen J."/>
            <person name="Corre E."/>
            <person name="Da Silva C."/>
            <person name="Delage L."/>
            <person name="Delaroque N."/>
            <person name="Dittami S.M."/>
            <person name="Doulbeau S."/>
            <person name="Elias M."/>
            <person name="Farnham G."/>
            <person name="Gachon C.M."/>
            <person name="Gschloessl B."/>
            <person name="Heesch S."/>
            <person name="Jabbari K."/>
            <person name="Jubin C."/>
            <person name="Kawai H."/>
            <person name="Kimura K."/>
            <person name="Kloareg B."/>
            <person name="Kupper F.C."/>
            <person name="Lang D."/>
            <person name="Le Bail A."/>
            <person name="Leblanc C."/>
            <person name="Lerouge P."/>
            <person name="Lohr M."/>
            <person name="Lopez P.J."/>
            <person name="Martens C."/>
            <person name="Maumus F."/>
            <person name="Michel G."/>
            <person name="Miranda-Saavedra D."/>
            <person name="Morales J."/>
            <person name="Moreau H."/>
            <person name="Motomura T."/>
            <person name="Nagasato C."/>
            <person name="Napoli C.A."/>
            <person name="Nelson D.R."/>
            <person name="Nyvall-Collen P."/>
            <person name="Peters A.F."/>
            <person name="Pommier C."/>
            <person name="Potin P."/>
            <person name="Poulain J."/>
            <person name="Quesneville H."/>
            <person name="Read B."/>
            <person name="Rensing S.A."/>
            <person name="Ritter A."/>
            <person name="Rousvoal S."/>
            <person name="Samanta M."/>
            <person name="Samson G."/>
            <person name="Schroeder D.C."/>
            <person name="Segurens B."/>
            <person name="Strittmatter M."/>
            <person name="Tonon T."/>
            <person name="Tregear J.W."/>
            <person name="Valentin K."/>
            <person name="von Dassow P."/>
            <person name="Yamagishi T."/>
            <person name="Van de Peer Y."/>
            <person name="Wincker P."/>
        </authorList>
    </citation>
    <scope>NUCLEOTIDE SEQUENCE [LARGE SCALE GENOMIC DNA]</scope>
    <source>
        <strain evidence="3">Ec32 / CCAP1310/4</strain>
    </source>
</reference>
<dbReference type="InParanoid" id="D7FTZ1"/>
<feature type="transmembrane region" description="Helical" evidence="1">
    <location>
        <begin position="36"/>
        <end position="54"/>
    </location>
</feature>
<protein>
    <submittedName>
        <fullName evidence="2">Uncharacterized protein</fullName>
    </submittedName>
</protein>
<dbReference type="AlphaFoldDB" id="D7FTZ1"/>
<keyword evidence="1" id="KW-1133">Transmembrane helix</keyword>
<keyword evidence="1" id="KW-0472">Membrane</keyword>
<name>D7FTZ1_ECTSI</name>
<sequence>MPQAKEEFIAIGLQPANQCAKKRAGLSAMRLSRCRLLYLCCGIAVTVGLFATLLRPSTVTEYASAAAKLSPSSRIPAGMHVELDALEAADPAASAAAVAAIDSASPKLLQELYRLARDDVLGILGDDDGAKACVNWRKKPNQGCTDPSQCGKGWLFRRKGLLLAVMFTAGGDDGEDPSVATTAVQTSSGTAGSGAPTDWIHVAEGGDRREGLSPHEWSAGTPGMMTVVGLREGADGELSDCNSRDLSMLLRLQGPEALAEAAMPVAGRCAWTVLFQPTLEGVYTLDVTLLDWRGGLEAHQSLCTEVAGQYGEGSVEMDAVRDGPFYGNFEGCCTLCTRREGCVAWSATNDPSKALVNGSRRGTLGGDDGRCVLYSLVTRQPVEDKQLKGAVRSGTPRAEESMTYLGPSMSIARRPGGGVPTTPLPREGRWVSLRDTKCNLSPEMVDLWGWPTYDKDMFGSAAMPEACFLKPADRRKPTEELKHAQGGYTWQPYDCRYDLMDTDTRLSCFREKNITRFLDFGDSLISTSRMARTALWLPTADSSVWSTGGGENKIGEGAKESGCVGGPIQYYGEARHQDEHDGSGSTATTNRYCGVESYWQVKPGQVRNLVTSFKPDVVLANWALVHRLWHHTLDEFQTFLKQLGRQLDGMTEQDGHRPSDEK</sequence>
<gene>
    <name evidence="2" type="ORF">Esi_0261_0040</name>
</gene>
<keyword evidence="3" id="KW-1185">Reference proteome</keyword>
<keyword evidence="1" id="KW-0812">Transmembrane</keyword>
<evidence type="ECO:0000313" key="3">
    <source>
        <dbReference type="Proteomes" id="UP000002630"/>
    </source>
</evidence>
<dbReference type="Proteomes" id="UP000002630">
    <property type="component" value="Unassembled WGS sequence"/>
</dbReference>
<dbReference type="EMBL" id="FN649760">
    <property type="protein sequence ID" value="CBJ31518.1"/>
    <property type="molecule type" value="Genomic_DNA"/>
</dbReference>
<dbReference type="OrthoDB" id="218690at2759"/>
<evidence type="ECO:0000256" key="1">
    <source>
        <dbReference type="SAM" id="Phobius"/>
    </source>
</evidence>
<evidence type="ECO:0000313" key="2">
    <source>
        <dbReference type="EMBL" id="CBJ31518.1"/>
    </source>
</evidence>